<accession>A0AAN7T666</accession>
<evidence type="ECO:0000256" key="1">
    <source>
        <dbReference type="ARBA" id="ARBA00004123"/>
    </source>
</evidence>
<evidence type="ECO:0000256" key="8">
    <source>
        <dbReference type="ARBA" id="ARBA00023015"/>
    </source>
</evidence>
<keyword evidence="17" id="KW-1185">Reference proteome</keyword>
<comment type="subcellular location">
    <subcellularLocation>
        <location evidence="2">Cytoplasm</location>
    </subcellularLocation>
    <subcellularLocation>
        <location evidence="1">Nucleus</location>
    </subcellularLocation>
</comment>
<gene>
    <name evidence="16" type="ORF">LTR05_000482</name>
</gene>
<sequence>MDQYQNQMAQSQIQFYQYRPESEHRHAAVFTPMPQEHQQPVYHQHMMAYPPAHYTAPQYWQPPPQMQRGHFTPQRITTPHGSPPLTLSVPALKMMDYSGHMDHIRYFNSPSPPTPCLSACPSTASSPPASSFQHTPTHHGYFNLPIKHTKEDLQVQNFVLQETWEEPTQVHIFPDAVSAKIASGCTSPALSSASPASQASSAPVAEFVNLRDLTSGSFSPSSIVATVTTTVCPPLPTLSTEDEEHKLTFGGVATLLVSSQDKCDGSFTVENPSFESSFCSEFDSEDEFSFVNFGESEAAYHTEKKVRLTVEEEEFDIRSLSSFEEEDCAQVGLPSPPSSLFDDACCGKSHGKKMSRGSVNFDFDEAHIMSHSEGQQASSVAHSEDASGNAQSNGIDTAASTPQPSGGSTNRRGRKQSLTEDPSKTFVCNLCSRRFRRQEHLKRHYRSLHTQDKPFECNECGKKFSRSDNLAQHARTHGSGAIIMGVLENGELQPRLPFDDEMGQVLYEAAQRAAAASSSSGSSSDSSSSEGKRGMKKRKRDDLSL</sequence>
<dbReference type="PANTHER" id="PTHR24384:SF189">
    <property type="entry name" value="C2H2-TYPE DOMAIN-CONTAINING PROTEIN-RELATED"/>
    <property type="match status" value="1"/>
</dbReference>
<feature type="compositionally biased region" description="Polar residues" evidence="14">
    <location>
        <begin position="372"/>
        <end position="410"/>
    </location>
</feature>
<reference evidence="16 17" key="1">
    <citation type="submission" date="2023-08" db="EMBL/GenBank/DDBJ databases">
        <title>Black Yeasts Isolated from many extreme environments.</title>
        <authorList>
            <person name="Coleine C."/>
            <person name="Stajich J.E."/>
            <person name="Selbmann L."/>
        </authorList>
    </citation>
    <scope>NUCLEOTIDE SEQUENCE [LARGE SCALE GENOMIC DNA]</scope>
    <source>
        <strain evidence="16 17">CCFEE 5910</strain>
    </source>
</reference>
<evidence type="ECO:0000256" key="6">
    <source>
        <dbReference type="ARBA" id="ARBA00022771"/>
    </source>
</evidence>
<protein>
    <recommendedName>
        <fullName evidence="15">C2H2-type domain-containing protein</fullName>
    </recommendedName>
</protein>
<keyword evidence="9" id="KW-0843">Virulence</keyword>
<keyword evidence="10" id="KW-0238">DNA-binding</keyword>
<feature type="region of interest" description="Disordered" evidence="14">
    <location>
        <begin position="371"/>
        <end position="419"/>
    </location>
</feature>
<dbReference type="GO" id="GO:0005634">
    <property type="term" value="C:nucleus"/>
    <property type="evidence" value="ECO:0007669"/>
    <property type="project" value="UniProtKB-SubCell"/>
</dbReference>
<feature type="domain" description="C2H2-type" evidence="15">
    <location>
        <begin position="455"/>
        <end position="477"/>
    </location>
</feature>
<evidence type="ECO:0000256" key="7">
    <source>
        <dbReference type="ARBA" id="ARBA00022833"/>
    </source>
</evidence>
<keyword evidence="6 13" id="KW-0863">Zinc-finger</keyword>
<dbReference type="PROSITE" id="PS50157">
    <property type="entry name" value="ZINC_FINGER_C2H2_2"/>
    <property type="match status" value="2"/>
</dbReference>
<dbReference type="EMBL" id="JAVRRJ010000001">
    <property type="protein sequence ID" value="KAK5090310.1"/>
    <property type="molecule type" value="Genomic_DNA"/>
</dbReference>
<evidence type="ECO:0000313" key="16">
    <source>
        <dbReference type="EMBL" id="KAK5090310.1"/>
    </source>
</evidence>
<feature type="compositionally biased region" description="Low complexity" evidence="14">
    <location>
        <begin position="510"/>
        <end position="529"/>
    </location>
</feature>
<evidence type="ECO:0000256" key="14">
    <source>
        <dbReference type="SAM" id="MobiDB-lite"/>
    </source>
</evidence>
<dbReference type="Gene3D" id="3.30.160.60">
    <property type="entry name" value="Classic Zinc Finger"/>
    <property type="match status" value="2"/>
</dbReference>
<dbReference type="InterPro" id="IPR036236">
    <property type="entry name" value="Znf_C2H2_sf"/>
</dbReference>
<evidence type="ECO:0000256" key="3">
    <source>
        <dbReference type="ARBA" id="ARBA00022490"/>
    </source>
</evidence>
<dbReference type="GO" id="GO:0005737">
    <property type="term" value="C:cytoplasm"/>
    <property type="evidence" value="ECO:0007669"/>
    <property type="project" value="UniProtKB-SubCell"/>
</dbReference>
<evidence type="ECO:0000256" key="13">
    <source>
        <dbReference type="PROSITE-ProRule" id="PRU00042"/>
    </source>
</evidence>
<name>A0AAN7T666_9EURO</name>
<dbReference type="AlphaFoldDB" id="A0AAN7T666"/>
<keyword evidence="4" id="KW-0479">Metal-binding</keyword>
<dbReference type="Pfam" id="PF00096">
    <property type="entry name" value="zf-C2H2"/>
    <property type="match status" value="2"/>
</dbReference>
<organism evidence="16 17">
    <name type="scientific">Lithohypha guttulata</name>
    <dbReference type="NCBI Taxonomy" id="1690604"/>
    <lineage>
        <taxon>Eukaryota</taxon>
        <taxon>Fungi</taxon>
        <taxon>Dikarya</taxon>
        <taxon>Ascomycota</taxon>
        <taxon>Pezizomycotina</taxon>
        <taxon>Eurotiomycetes</taxon>
        <taxon>Chaetothyriomycetidae</taxon>
        <taxon>Chaetothyriales</taxon>
        <taxon>Trichomeriaceae</taxon>
        <taxon>Lithohypha</taxon>
    </lineage>
</organism>
<dbReference type="PANTHER" id="PTHR24384">
    <property type="entry name" value="FINGER PUTATIVE TRANSCRIPTION FACTOR FAMILY-RELATED"/>
    <property type="match status" value="1"/>
</dbReference>
<keyword evidence="12" id="KW-0539">Nucleus</keyword>
<evidence type="ECO:0000256" key="11">
    <source>
        <dbReference type="ARBA" id="ARBA00023163"/>
    </source>
</evidence>
<feature type="region of interest" description="Disordered" evidence="14">
    <location>
        <begin position="510"/>
        <end position="545"/>
    </location>
</feature>
<dbReference type="InterPro" id="IPR050752">
    <property type="entry name" value="C2H2-ZF_domain"/>
</dbReference>
<dbReference type="GO" id="GO:0000981">
    <property type="term" value="F:DNA-binding transcription factor activity, RNA polymerase II-specific"/>
    <property type="evidence" value="ECO:0007669"/>
    <property type="project" value="TreeGrafter"/>
</dbReference>
<keyword evidence="11" id="KW-0804">Transcription</keyword>
<dbReference type="GO" id="GO:0008270">
    <property type="term" value="F:zinc ion binding"/>
    <property type="evidence" value="ECO:0007669"/>
    <property type="project" value="UniProtKB-KW"/>
</dbReference>
<evidence type="ECO:0000256" key="12">
    <source>
        <dbReference type="ARBA" id="ARBA00023242"/>
    </source>
</evidence>
<dbReference type="FunFam" id="3.30.160.60:FF:000141">
    <property type="entry name" value="C2H2 zinc finger protein"/>
    <property type="match status" value="1"/>
</dbReference>
<keyword evidence="7" id="KW-0862">Zinc</keyword>
<dbReference type="SMART" id="SM00355">
    <property type="entry name" value="ZnF_C2H2"/>
    <property type="match status" value="2"/>
</dbReference>
<evidence type="ECO:0000313" key="17">
    <source>
        <dbReference type="Proteomes" id="UP001309876"/>
    </source>
</evidence>
<dbReference type="SUPFAM" id="SSF57667">
    <property type="entry name" value="beta-beta-alpha zinc fingers"/>
    <property type="match status" value="1"/>
</dbReference>
<dbReference type="GO" id="GO:0000978">
    <property type="term" value="F:RNA polymerase II cis-regulatory region sequence-specific DNA binding"/>
    <property type="evidence" value="ECO:0007669"/>
    <property type="project" value="TreeGrafter"/>
</dbReference>
<dbReference type="Proteomes" id="UP001309876">
    <property type="component" value="Unassembled WGS sequence"/>
</dbReference>
<dbReference type="PROSITE" id="PS00028">
    <property type="entry name" value="ZINC_FINGER_C2H2_1"/>
    <property type="match status" value="2"/>
</dbReference>
<keyword evidence="3" id="KW-0963">Cytoplasm</keyword>
<dbReference type="FunFam" id="3.30.160.60:FF:000243">
    <property type="entry name" value="Probable transcription factor steA"/>
    <property type="match status" value="1"/>
</dbReference>
<evidence type="ECO:0000256" key="9">
    <source>
        <dbReference type="ARBA" id="ARBA00023026"/>
    </source>
</evidence>
<keyword evidence="8" id="KW-0805">Transcription regulation</keyword>
<evidence type="ECO:0000256" key="5">
    <source>
        <dbReference type="ARBA" id="ARBA00022737"/>
    </source>
</evidence>
<evidence type="ECO:0000259" key="15">
    <source>
        <dbReference type="PROSITE" id="PS50157"/>
    </source>
</evidence>
<feature type="domain" description="C2H2-type" evidence="15">
    <location>
        <begin position="426"/>
        <end position="454"/>
    </location>
</feature>
<evidence type="ECO:0000256" key="10">
    <source>
        <dbReference type="ARBA" id="ARBA00023125"/>
    </source>
</evidence>
<evidence type="ECO:0000256" key="4">
    <source>
        <dbReference type="ARBA" id="ARBA00022723"/>
    </source>
</evidence>
<comment type="caution">
    <text evidence="16">The sequence shown here is derived from an EMBL/GenBank/DDBJ whole genome shotgun (WGS) entry which is preliminary data.</text>
</comment>
<evidence type="ECO:0000256" key="2">
    <source>
        <dbReference type="ARBA" id="ARBA00004496"/>
    </source>
</evidence>
<proteinExistence type="predicted"/>
<keyword evidence="5" id="KW-0677">Repeat</keyword>
<dbReference type="InterPro" id="IPR013087">
    <property type="entry name" value="Znf_C2H2_type"/>
</dbReference>